<dbReference type="PANTHER" id="PTHR37302">
    <property type="entry name" value="SLR1116 PROTEIN"/>
    <property type="match status" value="1"/>
</dbReference>
<organism evidence="4 5">
    <name type="scientific">Reichenbachiella faecimaris</name>
    <dbReference type="NCBI Taxonomy" id="692418"/>
    <lineage>
        <taxon>Bacteria</taxon>
        <taxon>Pseudomonadati</taxon>
        <taxon>Bacteroidota</taxon>
        <taxon>Cytophagia</taxon>
        <taxon>Cytophagales</taxon>
        <taxon>Reichenbachiellaceae</taxon>
        <taxon>Reichenbachiella</taxon>
    </lineage>
</organism>
<dbReference type="OrthoDB" id="9811413at2"/>
<dbReference type="EMBL" id="FWYF01000002">
    <property type="protein sequence ID" value="SMD34598.1"/>
    <property type="molecule type" value="Genomic_DNA"/>
</dbReference>
<gene>
    <name evidence="4" type="ORF">SAMN04488029_2093</name>
</gene>
<dbReference type="Pfam" id="PF05163">
    <property type="entry name" value="DinB"/>
    <property type="match status" value="1"/>
</dbReference>
<feature type="binding site" evidence="3">
    <location>
        <position position="40"/>
    </location>
    <ligand>
        <name>a divalent metal cation</name>
        <dbReference type="ChEBI" id="CHEBI:60240"/>
    </ligand>
</feature>
<dbReference type="AlphaFoldDB" id="A0A1W2GE41"/>
<name>A0A1W2GE41_REIFA</name>
<sequence length="146" mass="17114">MKPFFQNLFEFHHHTNQQLADQLIAHENQLTERSIPLFSHNINAHQIWNARILGKQPLDVFQVHSLVACKAMDQTNFTDSLKIIKAFDLDLKLTYTNSKKQTFNNSIRDILFHVTNHHTHHRGQIISDLRQNGIPPIATDYIFYSR</sequence>
<dbReference type="GO" id="GO:0046872">
    <property type="term" value="F:metal ion binding"/>
    <property type="evidence" value="ECO:0007669"/>
    <property type="project" value="UniProtKB-KW"/>
</dbReference>
<reference evidence="4 5" key="1">
    <citation type="submission" date="2017-04" db="EMBL/GenBank/DDBJ databases">
        <authorList>
            <person name="Afonso C.L."/>
            <person name="Miller P.J."/>
            <person name="Scott M.A."/>
            <person name="Spackman E."/>
            <person name="Goraichik I."/>
            <person name="Dimitrov K.M."/>
            <person name="Suarez D.L."/>
            <person name="Swayne D.E."/>
        </authorList>
    </citation>
    <scope>NUCLEOTIDE SEQUENCE [LARGE SCALE GENOMIC DNA]</scope>
    <source>
        <strain evidence="4 5">DSM 26133</strain>
    </source>
</reference>
<feature type="binding site" evidence="3">
    <location>
        <position position="121"/>
    </location>
    <ligand>
        <name>a divalent metal cation</name>
        <dbReference type="ChEBI" id="CHEBI:60240"/>
    </ligand>
</feature>
<dbReference type="InterPro" id="IPR034660">
    <property type="entry name" value="DinB/YfiT-like"/>
</dbReference>
<dbReference type="Gene3D" id="1.20.120.450">
    <property type="entry name" value="dinb family like domain"/>
    <property type="match status" value="1"/>
</dbReference>
<keyword evidence="5" id="KW-1185">Reference proteome</keyword>
<comment type="similarity">
    <text evidence="1">Belongs to the DinB family.</text>
</comment>
<accession>A0A1W2GE41</accession>
<dbReference type="PANTHER" id="PTHR37302:SF3">
    <property type="entry name" value="DAMAGE-INDUCIBLE PROTEIN DINB"/>
    <property type="match status" value="1"/>
</dbReference>
<dbReference type="InterPro" id="IPR007837">
    <property type="entry name" value="DinB"/>
</dbReference>
<dbReference type="RefSeq" id="WP_084372765.1">
    <property type="nucleotide sequence ID" value="NZ_FWYF01000002.1"/>
</dbReference>
<keyword evidence="2 3" id="KW-0479">Metal-binding</keyword>
<evidence type="ECO:0000313" key="5">
    <source>
        <dbReference type="Proteomes" id="UP000192472"/>
    </source>
</evidence>
<dbReference type="SUPFAM" id="SSF109854">
    <property type="entry name" value="DinB/YfiT-like putative metalloenzymes"/>
    <property type="match status" value="1"/>
</dbReference>
<dbReference type="Proteomes" id="UP000192472">
    <property type="component" value="Unassembled WGS sequence"/>
</dbReference>
<evidence type="ECO:0000256" key="2">
    <source>
        <dbReference type="ARBA" id="ARBA00022723"/>
    </source>
</evidence>
<feature type="binding site" evidence="3">
    <location>
        <position position="117"/>
    </location>
    <ligand>
        <name>a divalent metal cation</name>
        <dbReference type="ChEBI" id="CHEBI:60240"/>
    </ligand>
</feature>
<proteinExistence type="inferred from homology"/>
<evidence type="ECO:0000256" key="3">
    <source>
        <dbReference type="PIRSR" id="PIRSR607837-1"/>
    </source>
</evidence>
<dbReference type="STRING" id="692418.SAMN04488029_2093"/>
<protein>
    <submittedName>
        <fullName evidence="4">Uncharacterized damage-inducible protein DinB (Forms a four-helix bundle)</fullName>
    </submittedName>
</protein>
<evidence type="ECO:0000313" key="4">
    <source>
        <dbReference type="EMBL" id="SMD34598.1"/>
    </source>
</evidence>
<evidence type="ECO:0000256" key="1">
    <source>
        <dbReference type="ARBA" id="ARBA00008635"/>
    </source>
</evidence>